<dbReference type="InterPro" id="IPR039425">
    <property type="entry name" value="RNA_pol_sigma-70-like"/>
</dbReference>
<proteinExistence type="inferred from homology"/>
<evidence type="ECO:0000313" key="7">
    <source>
        <dbReference type="EMBL" id="MBH5337832.1"/>
    </source>
</evidence>
<keyword evidence="4" id="KW-0238">DNA-binding</keyword>
<dbReference type="Proteomes" id="UP000807371">
    <property type="component" value="Unassembled WGS sequence"/>
</dbReference>
<dbReference type="InterPro" id="IPR007627">
    <property type="entry name" value="RNA_pol_sigma70_r2"/>
</dbReference>
<dbReference type="SUPFAM" id="SSF88659">
    <property type="entry name" value="Sigma3 and sigma4 domains of RNA polymerase sigma factors"/>
    <property type="match status" value="1"/>
</dbReference>
<evidence type="ECO:0000256" key="3">
    <source>
        <dbReference type="ARBA" id="ARBA00023082"/>
    </source>
</evidence>
<comment type="caution">
    <text evidence="7">The sequence shown here is derived from an EMBL/GenBank/DDBJ whole genome shotgun (WGS) entry which is preliminary data.</text>
</comment>
<dbReference type="InterPro" id="IPR013324">
    <property type="entry name" value="RNA_pol_sigma_r3/r4-like"/>
</dbReference>
<evidence type="ECO:0000256" key="4">
    <source>
        <dbReference type="ARBA" id="ARBA00023125"/>
    </source>
</evidence>
<sequence>MDELVNGALNGDQESWNRIVERYSPLIWAIAKGHRLSPADCGDVSQATWLRVVQHLDRLRSPDRLAQWISTAARRESLNHLARSKRHIPVGPAEVLDRAQDADDQPEHMALARERDDEVLTAFCALPARCQALLSLLVAEPPMPYSEVSAALDMPRGSIGPVRRRCLAHLERLMKKQGRVSRSDAALAARIRAAGIQVFATPEGERVRQLS</sequence>
<keyword evidence="8" id="KW-1185">Reference proteome</keyword>
<name>A0ABS0NRY6_9ACTN</name>
<accession>A0ABS0NRY6</accession>
<protein>
    <submittedName>
        <fullName evidence="7">Sigma-70 family RNA polymerase sigma factor</fullName>
    </submittedName>
</protein>
<dbReference type="PANTHER" id="PTHR43133:SF8">
    <property type="entry name" value="RNA POLYMERASE SIGMA FACTOR HI_1459-RELATED"/>
    <property type="match status" value="1"/>
</dbReference>
<reference evidence="7 8" key="1">
    <citation type="submission" date="2020-09" db="EMBL/GenBank/DDBJ databases">
        <title>Biosynthesis of the nuclear factor of activated T cells inhibitor NFAT-133 and its congeners in Streptomyces pactum.</title>
        <authorList>
            <person name="Zhou W."/>
            <person name="Posri P."/>
            <person name="Abugrain M.E."/>
            <person name="Weisberg A.J."/>
            <person name="Chang J.H."/>
            <person name="Mahmud T."/>
        </authorList>
    </citation>
    <scope>NUCLEOTIDE SEQUENCE [LARGE SCALE GENOMIC DNA]</scope>
    <source>
        <strain evidence="7 8">ATCC 27456</strain>
    </source>
</reference>
<evidence type="ECO:0000256" key="1">
    <source>
        <dbReference type="ARBA" id="ARBA00010641"/>
    </source>
</evidence>
<dbReference type="Pfam" id="PF04542">
    <property type="entry name" value="Sigma70_r2"/>
    <property type="match status" value="1"/>
</dbReference>
<evidence type="ECO:0000256" key="2">
    <source>
        <dbReference type="ARBA" id="ARBA00023015"/>
    </source>
</evidence>
<evidence type="ECO:0000259" key="6">
    <source>
        <dbReference type="Pfam" id="PF04542"/>
    </source>
</evidence>
<comment type="similarity">
    <text evidence="1">Belongs to the sigma-70 factor family. ECF subfamily.</text>
</comment>
<keyword evidence="5" id="KW-0804">Transcription</keyword>
<dbReference type="EMBL" id="JACYXC010000001">
    <property type="protein sequence ID" value="MBH5337832.1"/>
    <property type="molecule type" value="Genomic_DNA"/>
</dbReference>
<dbReference type="InterPro" id="IPR014284">
    <property type="entry name" value="RNA_pol_sigma-70_dom"/>
</dbReference>
<keyword evidence="2" id="KW-0805">Transcription regulation</keyword>
<dbReference type="NCBIfam" id="TIGR02937">
    <property type="entry name" value="sigma70-ECF"/>
    <property type="match status" value="1"/>
</dbReference>
<dbReference type="Gene3D" id="1.10.1740.10">
    <property type="match status" value="1"/>
</dbReference>
<dbReference type="InterPro" id="IPR036388">
    <property type="entry name" value="WH-like_DNA-bd_sf"/>
</dbReference>
<dbReference type="InterPro" id="IPR013325">
    <property type="entry name" value="RNA_pol_sigma_r2"/>
</dbReference>
<evidence type="ECO:0000256" key="5">
    <source>
        <dbReference type="ARBA" id="ARBA00023163"/>
    </source>
</evidence>
<gene>
    <name evidence="7" type="ORF">IHE55_24850</name>
</gene>
<feature type="domain" description="RNA polymerase sigma-70 region 2" evidence="6">
    <location>
        <begin position="19"/>
        <end position="86"/>
    </location>
</feature>
<evidence type="ECO:0000313" key="8">
    <source>
        <dbReference type="Proteomes" id="UP000807371"/>
    </source>
</evidence>
<dbReference type="PANTHER" id="PTHR43133">
    <property type="entry name" value="RNA POLYMERASE ECF-TYPE SIGMA FACTO"/>
    <property type="match status" value="1"/>
</dbReference>
<keyword evidence="3" id="KW-0731">Sigma factor</keyword>
<organism evidence="7 8">
    <name type="scientific">Streptomyces pactum</name>
    <dbReference type="NCBI Taxonomy" id="68249"/>
    <lineage>
        <taxon>Bacteria</taxon>
        <taxon>Bacillati</taxon>
        <taxon>Actinomycetota</taxon>
        <taxon>Actinomycetes</taxon>
        <taxon>Kitasatosporales</taxon>
        <taxon>Streptomycetaceae</taxon>
        <taxon>Streptomyces</taxon>
    </lineage>
</organism>
<dbReference type="Gene3D" id="1.10.10.10">
    <property type="entry name" value="Winged helix-like DNA-binding domain superfamily/Winged helix DNA-binding domain"/>
    <property type="match status" value="1"/>
</dbReference>
<dbReference type="SUPFAM" id="SSF88946">
    <property type="entry name" value="Sigma2 domain of RNA polymerase sigma factors"/>
    <property type="match status" value="1"/>
</dbReference>